<dbReference type="Pfam" id="PF08238">
    <property type="entry name" value="Sel1"/>
    <property type="match status" value="4"/>
</dbReference>
<name>A0A6I1EQZ2_9BURK</name>
<dbReference type="Proteomes" id="UP000430564">
    <property type="component" value="Unassembled WGS sequence"/>
</dbReference>
<dbReference type="AlphaFoldDB" id="A0A6I1EQZ2"/>
<feature type="signal peptide" evidence="1">
    <location>
        <begin position="1"/>
        <end position="28"/>
    </location>
</feature>
<dbReference type="SMART" id="SM00671">
    <property type="entry name" value="SEL1"/>
    <property type="match status" value="4"/>
</dbReference>
<dbReference type="InterPro" id="IPR006597">
    <property type="entry name" value="Sel1-like"/>
</dbReference>
<evidence type="ECO:0000313" key="3">
    <source>
        <dbReference type="Proteomes" id="UP000430564"/>
    </source>
</evidence>
<reference evidence="2 3" key="1">
    <citation type="submission" date="2019-10" db="EMBL/GenBank/DDBJ databases">
        <title>Genome diversity of Sutterella seckii.</title>
        <authorList>
            <person name="Chaplin A.V."/>
            <person name="Sokolova S.R."/>
            <person name="Mosin K.A."/>
            <person name="Ivanova E.L."/>
            <person name="Kochetkova T.O."/>
            <person name="Goltsov A.Y."/>
            <person name="Trofimov D.Y."/>
            <person name="Efimov B.A."/>
        </authorList>
    </citation>
    <scope>NUCLEOTIDE SEQUENCE [LARGE SCALE GENOMIC DNA]</scope>
    <source>
        <strain evidence="2 3">ASD393</strain>
    </source>
</reference>
<dbReference type="Gene3D" id="1.25.40.10">
    <property type="entry name" value="Tetratricopeptide repeat domain"/>
    <property type="match status" value="1"/>
</dbReference>
<proteinExistence type="predicted"/>
<dbReference type="PANTHER" id="PTHR11102">
    <property type="entry name" value="SEL-1-LIKE PROTEIN"/>
    <property type="match status" value="1"/>
</dbReference>
<gene>
    <name evidence="2" type="ORF">GBM95_01310</name>
</gene>
<protein>
    <submittedName>
        <fullName evidence="2">Sel1 repeat family protein</fullName>
    </submittedName>
</protein>
<evidence type="ECO:0000256" key="1">
    <source>
        <dbReference type="SAM" id="SignalP"/>
    </source>
</evidence>
<dbReference type="InterPro" id="IPR050767">
    <property type="entry name" value="Sel1_AlgK"/>
</dbReference>
<organism evidence="2 3">
    <name type="scientific">Sutterella seckii</name>
    <dbReference type="NCBI Taxonomy" id="1944635"/>
    <lineage>
        <taxon>Bacteria</taxon>
        <taxon>Pseudomonadati</taxon>
        <taxon>Pseudomonadota</taxon>
        <taxon>Betaproteobacteria</taxon>
        <taxon>Burkholderiales</taxon>
        <taxon>Sutterellaceae</taxon>
        <taxon>Sutterella</taxon>
    </lineage>
</organism>
<dbReference type="InterPro" id="IPR011990">
    <property type="entry name" value="TPR-like_helical_dom_sf"/>
</dbReference>
<dbReference type="PANTHER" id="PTHR11102:SF160">
    <property type="entry name" value="ERAD-ASSOCIATED E3 UBIQUITIN-PROTEIN LIGASE COMPONENT HRD3"/>
    <property type="match status" value="1"/>
</dbReference>
<sequence length="253" mass="27365">MKSLFLRTALGAVMGAGLMTLSAAPASASVADGVAQIQNEKYADAMRTFKKEAAKDNGDAMYYIGDMLRNGLGQKAAPLEATIWWEKGAYLGNEKCQIALSHAYRNGIGVKMDPRQALIWDREAAKNGSIIAYKNLGDYFATGNGVEIDEKEAAKWYYLSSKGGFPAAYVALANLLRDGEGIEKNPVAAYVLYEAASKPVKNFEAERNAAADARILGHKLSAADLERAKKLSVEDVLDSLESLKKLSEESSKK</sequence>
<feature type="chain" id="PRO_5026352817" evidence="1">
    <location>
        <begin position="29"/>
        <end position="253"/>
    </location>
</feature>
<keyword evidence="1" id="KW-0732">Signal</keyword>
<comment type="caution">
    <text evidence="2">The sequence shown here is derived from an EMBL/GenBank/DDBJ whole genome shotgun (WGS) entry which is preliminary data.</text>
</comment>
<dbReference type="SUPFAM" id="SSF81901">
    <property type="entry name" value="HCP-like"/>
    <property type="match status" value="1"/>
</dbReference>
<accession>A0A6I1EQZ2</accession>
<dbReference type="EMBL" id="WEHX01000003">
    <property type="protein sequence ID" value="KAB7662995.1"/>
    <property type="molecule type" value="Genomic_DNA"/>
</dbReference>
<dbReference type="OrthoDB" id="5365194at2"/>
<evidence type="ECO:0000313" key="2">
    <source>
        <dbReference type="EMBL" id="KAB7662995.1"/>
    </source>
</evidence>